<evidence type="ECO:0000313" key="1">
    <source>
        <dbReference type="EMBL" id="SEO60999.1"/>
    </source>
</evidence>
<evidence type="ECO:0000313" key="2">
    <source>
        <dbReference type="Proteomes" id="UP000182975"/>
    </source>
</evidence>
<accession>A0A172RX84</accession>
<dbReference type="Proteomes" id="UP000182975">
    <property type="component" value="Unassembled WGS sequence"/>
</dbReference>
<keyword evidence="2" id="KW-1185">Reference proteome</keyword>
<dbReference type="PATRIC" id="fig|79604.3.peg.680"/>
<dbReference type="GO" id="GO:0016740">
    <property type="term" value="F:transferase activity"/>
    <property type="evidence" value="ECO:0007669"/>
    <property type="project" value="UniProtKB-KW"/>
</dbReference>
<dbReference type="EMBL" id="FOEC01000003">
    <property type="protein sequence ID" value="SEO60999.1"/>
    <property type="molecule type" value="Genomic_DNA"/>
</dbReference>
<dbReference type="Pfam" id="PF08843">
    <property type="entry name" value="AbiEii"/>
    <property type="match status" value="1"/>
</dbReference>
<dbReference type="OrthoDB" id="3199565at2"/>
<sequence length="274" mass="29908">MAAIKTPNSRRNLDEAIKRAHGEDYLRARTAMANAIVGQLLPEGVVKGGSALKLRFGNAATRFTTDLDAARVHDIEVFIENLENRLSEGWCGFTGHVVPRSPAHPRDVPEQYVMQPFDVKLSYNGKSWLTVPLEVGHDEIGDADEVEYGLAEDVAALFEAVGLPAPGPSPLMPLHHQIAQKLHAVSTPGGDRAHDLIDLQVICSMGSVDLARTRETCVRLFAYRRQQAWPPAIEGDDRWAGLYDAQAAGLDVLDTVGEAVEWANELVSAIDDAR</sequence>
<protein>
    <submittedName>
        <fullName evidence="1">Nucleotidyl transferase AbiEii toxin, Type IV TA system</fullName>
    </submittedName>
</protein>
<dbReference type="KEGG" id="ddt:AAY81_03335"/>
<dbReference type="InterPro" id="IPR014942">
    <property type="entry name" value="AbiEii"/>
</dbReference>
<proteinExistence type="predicted"/>
<organism evidence="1 2">
    <name type="scientific">Denitrobacterium detoxificans</name>
    <dbReference type="NCBI Taxonomy" id="79604"/>
    <lineage>
        <taxon>Bacteria</taxon>
        <taxon>Bacillati</taxon>
        <taxon>Actinomycetota</taxon>
        <taxon>Coriobacteriia</taxon>
        <taxon>Eggerthellales</taxon>
        <taxon>Eggerthellaceae</taxon>
        <taxon>Denitrobacterium</taxon>
    </lineage>
</organism>
<name>A0A172RX84_9ACTN</name>
<dbReference type="RefSeq" id="WP_066661358.1">
    <property type="nucleotide sequence ID" value="NZ_CP011402.1"/>
</dbReference>
<dbReference type="AlphaFoldDB" id="A0A172RX84"/>
<keyword evidence="1" id="KW-0808">Transferase</keyword>
<gene>
    <name evidence="1" type="ORF">SAMN02910314_00647</name>
</gene>
<reference evidence="2" key="1">
    <citation type="submission" date="2016-10" db="EMBL/GenBank/DDBJ databases">
        <authorList>
            <person name="Varghese N."/>
        </authorList>
    </citation>
    <scope>NUCLEOTIDE SEQUENCE [LARGE SCALE GENOMIC DNA]</scope>
    <source>
        <strain evidence="2">DSM 21843</strain>
    </source>
</reference>